<dbReference type="HOGENOM" id="CLU_1733231_0_0_1"/>
<reference evidence="2" key="3">
    <citation type="submission" date="2015-06" db="UniProtKB">
        <authorList>
            <consortium name="EnsemblMetazoa"/>
        </authorList>
    </citation>
    <scope>IDENTIFICATION</scope>
</reference>
<gene>
    <name evidence="1" type="ORF">CAPTEDRAFT_191214</name>
</gene>
<reference evidence="1 3" key="2">
    <citation type="journal article" date="2013" name="Nature">
        <title>Insights into bilaterian evolution from three spiralian genomes.</title>
        <authorList>
            <person name="Simakov O."/>
            <person name="Marletaz F."/>
            <person name="Cho S.J."/>
            <person name="Edsinger-Gonzales E."/>
            <person name="Havlak P."/>
            <person name="Hellsten U."/>
            <person name="Kuo D.H."/>
            <person name="Larsson T."/>
            <person name="Lv J."/>
            <person name="Arendt D."/>
            <person name="Savage R."/>
            <person name="Osoegawa K."/>
            <person name="de Jong P."/>
            <person name="Grimwood J."/>
            <person name="Chapman J.A."/>
            <person name="Shapiro H."/>
            <person name="Aerts A."/>
            <person name="Otillar R.P."/>
            <person name="Terry A.Y."/>
            <person name="Boore J.L."/>
            <person name="Grigoriev I.V."/>
            <person name="Lindberg D.R."/>
            <person name="Seaver E.C."/>
            <person name="Weisblat D.A."/>
            <person name="Putnam N.H."/>
            <person name="Rokhsar D.S."/>
        </authorList>
    </citation>
    <scope>NUCLEOTIDE SEQUENCE</scope>
    <source>
        <strain evidence="1 3">I ESC-2004</strain>
    </source>
</reference>
<dbReference type="Proteomes" id="UP000014760">
    <property type="component" value="Unassembled WGS sequence"/>
</dbReference>
<sequence length="151" mass="16868">MIINTKRRLFGFERSTGFAGTSGAANRRRFLSLSSYPRKNSSTSSSTETGVISDTFLTLDRKSTSMIAIRAASMKTRRNCEVFIGCYLRWGVGWEVLVTIVSSGAIGGDRIKGLQDCVDCLERDFRLDKLHCGILPDEHTVHTKCCVRCEY</sequence>
<evidence type="ECO:0000313" key="1">
    <source>
        <dbReference type="EMBL" id="ELT92336.1"/>
    </source>
</evidence>
<dbReference type="EMBL" id="AMQN01002823">
    <property type="status" value="NOT_ANNOTATED_CDS"/>
    <property type="molecule type" value="Genomic_DNA"/>
</dbReference>
<evidence type="ECO:0000313" key="2">
    <source>
        <dbReference type="EnsemblMetazoa" id="CapteP191214"/>
    </source>
</evidence>
<name>R7TLC4_CAPTE</name>
<organism evidence="1">
    <name type="scientific">Capitella teleta</name>
    <name type="common">Polychaete worm</name>
    <dbReference type="NCBI Taxonomy" id="283909"/>
    <lineage>
        <taxon>Eukaryota</taxon>
        <taxon>Metazoa</taxon>
        <taxon>Spiralia</taxon>
        <taxon>Lophotrochozoa</taxon>
        <taxon>Annelida</taxon>
        <taxon>Polychaeta</taxon>
        <taxon>Sedentaria</taxon>
        <taxon>Scolecida</taxon>
        <taxon>Capitellidae</taxon>
        <taxon>Capitella</taxon>
    </lineage>
</organism>
<proteinExistence type="predicted"/>
<dbReference type="AlphaFoldDB" id="R7TLC4"/>
<accession>R7TLC4</accession>
<dbReference type="EMBL" id="KB310159">
    <property type="protein sequence ID" value="ELT92336.1"/>
    <property type="molecule type" value="Genomic_DNA"/>
</dbReference>
<keyword evidence="3" id="KW-1185">Reference proteome</keyword>
<reference evidence="3" key="1">
    <citation type="submission" date="2012-12" db="EMBL/GenBank/DDBJ databases">
        <authorList>
            <person name="Hellsten U."/>
            <person name="Grimwood J."/>
            <person name="Chapman J.A."/>
            <person name="Shapiro H."/>
            <person name="Aerts A."/>
            <person name="Otillar R.P."/>
            <person name="Terry A.Y."/>
            <person name="Boore J.L."/>
            <person name="Simakov O."/>
            <person name="Marletaz F."/>
            <person name="Cho S.-J."/>
            <person name="Edsinger-Gonzales E."/>
            <person name="Havlak P."/>
            <person name="Kuo D.-H."/>
            <person name="Larsson T."/>
            <person name="Lv J."/>
            <person name="Arendt D."/>
            <person name="Savage R."/>
            <person name="Osoegawa K."/>
            <person name="de Jong P."/>
            <person name="Lindberg D.R."/>
            <person name="Seaver E.C."/>
            <person name="Weisblat D.A."/>
            <person name="Putnam N.H."/>
            <person name="Grigoriev I.V."/>
            <person name="Rokhsar D.S."/>
        </authorList>
    </citation>
    <scope>NUCLEOTIDE SEQUENCE</scope>
    <source>
        <strain evidence="3">I ESC-2004</strain>
    </source>
</reference>
<dbReference type="EnsemblMetazoa" id="CapteT191214">
    <property type="protein sequence ID" value="CapteP191214"/>
    <property type="gene ID" value="CapteG191214"/>
</dbReference>
<protein>
    <submittedName>
        <fullName evidence="1 2">Uncharacterized protein</fullName>
    </submittedName>
</protein>
<evidence type="ECO:0000313" key="3">
    <source>
        <dbReference type="Proteomes" id="UP000014760"/>
    </source>
</evidence>